<dbReference type="Proteomes" id="UP000051574">
    <property type="component" value="Unassembled WGS sequence"/>
</dbReference>
<dbReference type="PANTHER" id="PTHR15415">
    <property type="entry name" value="MITOFILIN"/>
    <property type="match status" value="1"/>
</dbReference>
<sequence>MFRIVRVSATRLQGRYHGGSSRLYRTIRYYSKEQQRSELCPPPPPKKTHTGTALTFGALALAGGAIIGYAKYDPDFRCHLVEFVPFTDDVIKFVFQEDRTYAENLSDWYASLKHAIYSEEEDDHKKKKKRKVTETDEDYKLDPKQDPEIPPTHPKNLADLEKSTTETAKAAIEAYNKAINALINYAADIEIIIDEAGHNIDKKIWASLKEKSEAKERAVQMAEKEALRATKDHQKMKELLKQAKSGVPDSVKLQAERNIEELSEDIQRAKKTLADEMRRTDITEKYWQKVQEARKHFGDELETLFPNIDLKDKKMNIKDGDLDLFVLHAMGRVLYYQKELHKLETVGSERLQRAVEAAKKGGLEVLTTEQICNELQKEKRLLEDEFNKKCLRLRQETETELRRQLRMQSEAFADHLNDAVKVKEAEVEKRLIRNFDEKVLEERCSYKEQLAGMIGRLRGLDQAIRARSELDKAVHQSQVLWAACQSLYRAVKAGCPGFPWNEQLRPLNPEIKAIKLAAADNDELVKNVLEGIPNVAKNRGVYPEDALRERFLKVEKIARGVALVPEHGGRLHMYLLSYLQSFLLLKAANPIPQSELNDNETDFSKLSTNDILQRARYWLDRGDFSQTLKYMNLLQGAPRAVARQWMEETKIMLETQQAAATLMAHATASGLMHL</sequence>
<comment type="function">
    <text evidence="7">Component of the MICOS complex, a large protein complex of the mitochondrial inner membrane that plays crucial roles in the maintenance of crista junctions, inner membrane architecture, and formation of contact sites to the outer membrane.</text>
</comment>
<evidence type="ECO:0000256" key="8">
    <source>
        <dbReference type="SAM" id="Coils"/>
    </source>
</evidence>
<evidence type="ECO:0000256" key="9">
    <source>
        <dbReference type="SAM" id="MobiDB-lite"/>
    </source>
</evidence>
<comment type="similarity">
    <text evidence="1 7">Belongs to the MICOS complex subunit Mic60 family.</text>
</comment>
<evidence type="ECO:0000256" key="5">
    <source>
        <dbReference type="ARBA" id="ARBA00023128"/>
    </source>
</evidence>
<keyword evidence="8" id="KW-0175">Coiled coil</keyword>
<keyword evidence="5 7" id="KW-0496">Mitochondrion</keyword>
<accession>A0A0T6AW33</accession>
<evidence type="ECO:0000313" key="11">
    <source>
        <dbReference type="Proteomes" id="UP000051574"/>
    </source>
</evidence>
<keyword evidence="11" id="KW-1185">Reference proteome</keyword>
<feature type="compositionally biased region" description="Basic and acidic residues" evidence="9">
    <location>
        <begin position="132"/>
        <end position="147"/>
    </location>
</feature>
<reference evidence="10 11" key="1">
    <citation type="submission" date="2015-09" db="EMBL/GenBank/DDBJ databases">
        <title>Draft genome of the scarab beetle Oryctes borbonicus.</title>
        <authorList>
            <person name="Meyer J.M."/>
            <person name="Markov G.V."/>
            <person name="Baskaran P."/>
            <person name="Herrmann M."/>
            <person name="Sommer R.J."/>
            <person name="Roedelsperger C."/>
        </authorList>
    </citation>
    <scope>NUCLEOTIDE SEQUENCE [LARGE SCALE GENOMIC DNA]</scope>
    <source>
        <strain evidence="10">OB123</strain>
        <tissue evidence="10">Whole animal</tissue>
    </source>
</reference>
<organism evidence="10 11">
    <name type="scientific">Oryctes borbonicus</name>
    <dbReference type="NCBI Taxonomy" id="1629725"/>
    <lineage>
        <taxon>Eukaryota</taxon>
        <taxon>Metazoa</taxon>
        <taxon>Ecdysozoa</taxon>
        <taxon>Arthropoda</taxon>
        <taxon>Hexapoda</taxon>
        <taxon>Insecta</taxon>
        <taxon>Pterygota</taxon>
        <taxon>Neoptera</taxon>
        <taxon>Endopterygota</taxon>
        <taxon>Coleoptera</taxon>
        <taxon>Polyphaga</taxon>
        <taxon>Scarabaeiformia</taxon>
        <taxon>Scarabaeidae</taxon>
        <taxon>Dynastinae</taxon>
        <taxon>Oryctes</taxon>
    </lineage>
</organism>
<feature type="coiled-coil region" evidence="8">
    <location>
        <begin position="219"/>
        <end position="279"/>
    </location>
</feature>
<keyword evidence="4" id="KW-1133">Transmembrane helix</keyword>
<dbReference type="InterPro" id="IPR019133">
    <property type="entry name" value="MIC60"/>
</dbReference>
<keyword evidence="6" id="KW-0472">Membrane</keyword>
<dbReference type="Pfam" id="PF09731">
    <property type="entry name" value="Mitofilin"/>
    <property type="match status" value="1"/>
</dbReference>
<evidence type="ECO:0000313" key="10">
    <source>
        <dbReference type="EMBL" id="KRT79302.1"/>
    </source>
</evidence>
<comment type="caution">
    <text evidence="10">The sequence shown here is derived from an EMBL/GenBank/DDBJ whole genome shotgun (WGS) entry which is preliminary data.</text>
</comment>
<name>A0A0T6AW33_9SCAR</name>
<dbReference type="PANTHER" id="PTHR15415:SF7">
    <property type="entry name" value="MICOS COMPLEX SUBUNIT MIC60"/>
    <property type="match status" value="1"/>
</dbReference>
<feature type="region of interest" description="Disordered" evidence="9">
    <location>
        <begin position="123"/>
        <end position="157"/>
    </location>
</feature>
<dbReference type="OrthoDB" id="10261039at2759"/>
<evidence type="ECO:0000256" key="7">
    <source>
        <dbReference type="RuleBase" id="RU363000"/>
    </source>
</evidence>
<evidence type="ECO:0000256" key="1">
    <source>
        <dbReference type="ARBA" id="ARBA00010877"/>
    </source>
</evidence>
<keyword evidence="3 7" id="KW-0999">Mitochondrion inner membrane</keyword>
<dbReference type="AlphaFoldDB" id="A0A0T6AW33"/>
<gene>
    <name evidence="10" type="ORF">AMK59_8514</name>
</gene>
<keyword evidence="2 7" id="KW-0812">Transmembrane</keyword>
<evidence type="ECO:0000256" key="6">
    <source>
        <dbReference type="ARBA" id="ARBA00023136"/>
    </source>
</evidence>
<comment type="subcellular location">
    <subcellularLocation>
        <location evidence="7">Mitochondrion inner membrane</location>
        <topology evidence="7">Single-pass membrane protein</topology>
    </subcellularLocation>
</comment>
<dbReference type="GO" id="GO:0042407">
    <property type="term" value="P:cristae formation"/>
    <property type="evidence" value="ECO:0007669"/>
    <property type="project" value="TreeGrafter"/>
</dbReference>
<comment type="subunit">
    <text evidence="7">Component of the mitochondrial contact site and cristae organizing system (MICOS) complex.</text>
</comment>
<dbReference type="GO" id="GO:0061617">
    <property type="term" value="C:MICOS complex"/>
    <property type="evidence" value="ECO:0007669"/>
    <property type="project" value="TreeGrafter"/>
</dbReference>
<proteinExistence type="inferred from homology"/>
<protein>
    <recommendedName>
        <fullName evidence="7">MICOS complex subunit MIC60</fullName>
    </recommendedName>
    <alternativeName>
        <fullName evidence="7">Mitofilin</fullName>
    </alternativeName>
</protein>
<dbReference type="EMBL" id="LJIG01022676">
    <property type="protein sequence ID" value="KRT79302.1"/>
    <property type="molecule type" value="Genomic_DNA"/>
</dbReference>
<evidence type="ECO:0000256" key="3">
    <source>
        <dbReference type="ARBA" id="ARBA00022792"/>
    </source>
</evidence>
<evidence type="ECO:0000256" key="4">
    <source>
        <dbReference type="ARBA" id="ARBA00022989"/>
    </source>
</evidence>
<evidence type="ECO:0000256" key="2">
    <source>
        <dbReference type="ARBA" id="ARBA00022692"/>
    </source>
</evidence>